<keyword evidence="1" id="KW-0132">Cell division</keyword>
<dbReference type="PIRSF" id="PIRSF001771">
    <property type="entry name" value="Cyclin_A_B_D_E"/>
    <property type="match status" value="1"/>
</dbReference>
<dbReference type="Pfam" id="PF00134">
    <property type="entry name" value="Cyclin_N"/>
    <property type="match status" value="1"/>
</dbReference>
<proteinExistence type="inferred from homology"/>
<feature type="domain" description="Cyclin-like" evidence="6">
    <location>
        <begin position="278"/>
        <end position="359"/>
    </location>
</feature>
<accession>A0A7S2P0M2</accession>
<dbReference type="GO" id="GO:0044772">
    <property type="term" value="P:mitotic cell cycle phase transition"/>
    <property type="evidence" value="ECO:0007669"/>
    <property type="project" value="InterPro"/>
</dbReference>
<name>A0A7S2P0M2_9STRA</name>
<sequence>MIRTNANNTMNTRRAFRDVTNSKASDGNAVLGAKKNVNAGHVSKQQMVIQRDDQPSKIARTQQQMRQQAPPQASTTNAMVNEVSLGVQSLSMPPQQQSFLRQQPSFSVPNSRPDTDFTSYQFRGNVDDIDTRDKNDPLCVTDYVQEMYDHFREQEVLKRVDPTYMSKQPHINEKMRGILVDWLTEVHLKFKLVPETLYLCINLIDRFLSRREVNRSKLQLLGVTCLLVASKYEEIYPPELRDLVYICDSAYAKEEILDMEEVVLKTLKYKITIPSAHSFLVRFLKAAHADKRMVQLSCYILDSTLQSHYLLRYLPSQLAAASVFIARRTVGRNPWSPTLLKYAQYYEEDILPVARDVLREKNATGDQHAVNKKYASSRYGGVTNVPLEVDF</sequence>
<dbReference type="PROSITE" id="PS00292">
    <property type="entry name" value="CYCLINS"/>
    <property type="match status" value="1"/>
</dbReference>
<dbReference type="EMBL" id="HBGY01011589">
    <property type="protein sequence ID" value="CAD9570904.1"/>
    <property type="molecule type" value="Transcribed_RNA"/>
</dbReference>
<feature type="domain" description="Cyclin-like" evidence="6">
    <location>
        <begin position="181"/>
        <end position="265"/>
    </location>
</feature>
<dbReference type="GO" id="GO:0016538">
    <property type="term" value="F:cyclin-dependent protein serine/threonine kinase regulator activity"/>
    <property type="evidence" value="ECO:0007669"/>
    <property type="project" value="InterPro"/>
</dbReference>
<organism evidence="8">
    <name type="scientific">Leptocylindrus danicus</name>
    <dbReference type="NCBI Taxonomy" id="163516"/>
    <lineage>
        <taxon>Eukaryota</taxon>
        <taxon>Sar</taxon>
        <taxon>Stramenopiles</taxon>
        <taxon>Ochrophyta</taxon>
        <taxon>Bacillariophyta</taxon>
        <taxon>Coscinodiscophyceae</taxon>
        <taxon>Chaetocerotophycidae</taxon>
        <taxon>Leptocylindrales</taxon>
        <taxon>Leptocylindraceae</taxon>
        <taxon>Leptocylindrus</taxon>
    </lineage>
</organism>
<dbReference type="InterPro" id="IPR004367">
    <property type="entry name" value="Cyclin_C-dom"/>
</dbReference>
<dbReference type="CDD" id="cd20507">
    <property type="entry name" value="CYCLIN_CCNB1-like_rpt1"/>
    <property type="match status" value="1"/>
</dbReference>
<evidence type="ECO:0000313" key="8">
    <source>
        <dbReference type="EMBL" id="CAD9570904.1"/>
    </source>
</evidence>
<dbReference type="PANTHER" id="PTHR10177">
    <property type="entry name" value="CYCLINS"/>
    <property type="match status" value="1"/>
</dbReference>
<dbReference type="FunFam" id="1.10.472.10:FF:000001">
    <property type="entry name" value="G2/mitotic-specific cyclin"/>
    <property type="match status" value="1"/>
</dbReference>
<evidence type="ECO:0000256" key="3">
    <source>
        <dbReference type="ARBA" id="ARBA00023306"/>
    </source>
</evidence>
<evidence type="ECO:0000256" key="5">
    <source>
        <dbReference type="SAM" id="MobiDB-lite"/>
    </source>
</evidence>
<feature type="region of interest" description="Disordered" evidence="5">
    <location>
        <begin position="46"/>
        <end position="75"/>
    </location>
</feature>
<dbReference type="GO" id="GO:0051301">
    <property type="term" value="P:cell division"/>
    <property type="evidence" value="ECO:0007669"/>
    <property type="project" value="UniProtKB-KW"/>
</dbReference>
<dbReference type="AlphaFoldDB" id="A0A7S2P0M2"/>
<dbReference type="SMART" id="SM00385">
    <property type="entry name" value="CYCLIN"/>
    <property type="match status" value="2"/>
</dbReference>
<feature type="compositionally biased region" description="Low complexity" evidence="5">
    <location>
        <begin position="59"/>
        <end position="73"/>
    </location>
</feature>
<evidence type="ECO:0000256" key="4">
    <source>
        <dbReference type="RuleBase" id="RU000383"/>
    </source>
</evidence>
<feature type="region of interest" description="Disordered" evidence="5">
    <location>
        <begin position="91"/>
        <end position="118"/>
    </location>
</feature>
<feature type="domain" description="Cyclin C-terminal" evidence="7">
    <location>
        <begin position="274"/>
        <end position="388"/>
    </location>
</feature>
<dbReference type="SUPFAM" id="SSF47954">
    <property type="entry name" value="Cyclin-like"/>
    <property type="match status" value="2"/>
</dbReference>
<gene>
    <name evidence="8" type="ORF">LDAN0321_LOCUS7349</name>
</gene>
<evidence type="ECO:0000256" key="2">
    <source>
        <dbReference type="ARBA" id="ARBA00023127"/>
    </source>
</evidence>
<dbReference type="Gene3D" id="1.10.472.10">
    <property type="entry name" value="Cyclin-like"/>
    <property type="match status" value="2"/>
</dbReference>
<protein>
    <recommendedName>
        <fullName evidence="9">Cyclin N-terminal domain-containing protein</fullName>
    </recommendedName>
</protein>
<dbReference type="InterPro" id="IPR039361">
    <property type="entry name" value="Cyclin"/>
</dbReference>
<evidence type="ECO:0000256" key="1">
    <source>
        <dbReference type="ARBA" id="ARBA00022618"/>
    </source>
</evidence>
<reference evidence="8" key="1">
    <citation type="submission" date="2021-01" db="EMBL/GenBank/DDBJ databases">
        <authorList>
            <person name="Corre E."/>
            <person name="Pelletier E."/>
            <person name="Niang G."/>
            <person name="Scheremetjew M."/>
            <person name="Finn R."/>
            <person name="Kale V."/>
            <person name="Holt S."/>
            <person name="Cochrane G."/>
            <person name="Meng A."/>
            <person name="Brown T."/>
            <person name="Cohen L."/>
        </authorList>
    </citation>
    <scope>NUCLEOTIDE SEQUENCE</scope>
    <source>
        <strain evidence="8">B650</strain>
    </source>
</reference>
<dbReference type="Pfam" id="PF02984">
    <property type="entry name" value="Cyclin_C"/>
    <property type="match status" value="1"/>
</dbReference>
<dbReference type="InterPro" id="IPR048258">
    <property type="entry name" value="Cyclins_cyclin-box"/>
</dbReference>
<evidence type="ECO:0008006" key="9">
    <source>
        <dbReference type="Google" id="ProtNLM"/>
    </source>
</evidence>
<dbReference type="InterPro" id="IPR006671">
    <property type="entry name" value="Cyclin_N"/>
</dbReference>
<dbReference type="InterPro" id="IPR046965">
    <property type="entry name" value="Cyclin_A/B-like"/>
</dbReference>
<keyword evidence="2 4" id="KW-0195">Cyclin</keyword>
<dbReference type="InterPro" id="IPR013763">
    <property type="entry name" value="Cyclin-like_dom"/>
</dbReference>
<dbReference type="InterPro" id="IPR036915">
    <property type="entry name" value="Cyclin-like_sf"/>
</dbReference>
<evidence type="ECO:0000259" key="7">
    <source>
        <dbReference type="SMART" id="SM01332"/>
    </source>
</evidence>
<keyword evidence="3" id="KW-0131">Cell cycle</keyword>
<evidence type="ECO:0000259" key="6">
    <source>
        <dbReference type="SMART" id="SM00385"/>
    </source>
</evidence>
<comment type="similarity">
    <text evidence="4">Belongs to the cyclin family.</text>
</comment>
<dbReference type="SMART" id="SM01332">
    <property type="entry name" value="Cyclin_C"/>
    <property type="match status" value="1"/>
</dbReference>